<dbReference type="GO" id="GO:0030313">
    <property type="term" value="C:cell envelope"/>
    <property type="evidence" value="ECO:0007669"/>
    <property type="project" value="UniProtKB-SubCell"/>
</dbReference>
<dbReference type="InterPro" id="IPR050492">
    <property type="entry name" value="Bact_metal-bind_prot9"/>
</dbReference>
<dbReference type="Pfam" id="PF01297">
    <property type="entry name" value="ZnuA"/>
    <property type="match status" value="1"/>
</dbReference>
<dbReference type="PANTHER" id="PTHR42953:SF1">
    <property type="entry name" value="METAL-BINDING PROTEIN HI_0362-RELATED"/>
    <property type="match status" value="1"/>
</dbReference>
<proteinExistence type="inferred from homology"/>
<evidence type="ECO:0000313" key="6">
    <source>
        <dbReference type="EMBL" id="KUK23321.1"/>
    </source>
</evidence>
<dbReference type="InterPro" id="IPR006127">
    <property type="entry name" value="ZnuA-like"/>
</dbReference>
<comment type="similarity">
    <text evidence="5">Belongs to the bacterial solute-binding protein 9 family.</text>
</comment>
<keyword evidence="3" id="KW-0479">Metal-binding</keyword>
<evidence type="ECO:0000256" key="3">
    <source>
        <dbReference type="ARBA" id="ARBA00022723"/>
    </source>
</evidence>
<evidence type="ECO:0000313" key="7">
    <source>
        <dbReference type="Proteomes" id="UP000058636"/>
    </source>
</evidence>
<dbReference type="EMBL" id="LGFG01000032">
    <property type="protein sequence ID" value="KUK23321.1"/>
    <property type="molecule type" value="Genomic_DNA"/>
</dbReference>
<gene>
    <name evidence="6" type="ORF">XD57_0584</name>
</gene>
<dbReference type="Gene3D" id="3.40.50.1980">
    <property type="entry name" value="Nitrogenase molybdenum iron protein domain"/>
    <property type="match status" value="2"/>
</dbReference>
<name>A0A117L2P8_9THEM</name>
<dbReference type="PANTHER" id="PTHR42953">
    <property type="entry name" value="HIGH-AFFINITY ZINC UPTAKE SYSTEM PROTEIN ZNUA-RELATED"/>
    <property type="match status" value="1"/>
</dbReference>
<evidence type="ECO:0000256" key="5">
    <source>
        <dbReference type="RuleBase" id="RU003512"/>
    </source>
</evidence>
<keyword evidence="4" id="KW-0732">Signal</keyword>
<comment type="caution">
    <text evidence="6">The sequence shown here is derived from an EMBL/GenBank/DDBJ whole genome shotgun (WGS) entry which is preliminary data.</text>
</comment>
<dbReference type="GO" id="GO:0030001">
    <property type="term" value="P:metal ion transport"/>
    <property type="evidence" value="ECO:0007669"/>
    <property type="project" value="InterPro"/>
</dbReference>
<protein>
    <submittedName>
        <fullName evidence="6">Putative periplasmic metal-binding protein</fullName>
    </submittedName>
</protein>
<dbReference type="AlphaFoldDB" id="A0A117L2P8"/>
<dbReference type="GO" id="GO:0046872">
    <property type="term" value="F:metal ion binding"/>
    <property type="evidence" value="ECO:0007669"/>
    <property type="project" value="UniProtKB-KW"/>
</dbReference>
<reference evidence="6 7" key="1">
    <citation type="journal article" date="2015" name="MBio">
        <title>Genome-Resolved Metagenomic Analysis Reveals Roles for Candidate Phyla and Other Microbial Community Members in Biogeochemical Transformations in Oil Reservoirs.</title>
        <authorList>
            <person name="Hu P."/>
            <person name="Tom L."/>
            <person name="Singh A."/>
            <person name="Thomas B.C."/>
            <person name="Baker B.J."/>
            <person name="Piceno Y.M."/>
            <person name="Andersen G.L."/>
            <person name="Banfield J.F."/>
        </authorList>
    </citation>
    <scope>NUCLEOTIDE SEQUENCE [LARGE SCALE GENOMIC DNA]</scope>
    <source>
        <strain evidence="6">46_26</strain>
    </source>
</reference>
<evidence type="ECO:0000256" key="4">
    <source>
        <dbReference type="ARBA" id="ARBA00022729"/>
    </source>
</evidence>
<evidence type="ECO:0000256" key="1">
    <source>
        <dbReference type="ARBA" id="ARBA00004196"/>
    </source>
</evidence>
<comment type="subcellular location">
    <subcellularLocation>
        <location evidence="1">Cell envelope</location>
    </subcellularLocation>
</comment>
<dbReference type="PRINTS" id="PR00690">
    <property type="entry name" value="ADHESNFAMILY"/>
</dbReference>
<dbReference type="InterPro" id="IPR006128">
    <property type="entry name" value="Lipoprotein_PsaA-like"/>
</dbReference>
<dbReference type="SUPFAM" id="SSF53807">
    <property type="entry name" value="Helical backbone' metal receptor"/>
    <property type="match status" value="1"/>
</dbReference>
<dbReference type="GO" id="GO:0007155">
    <property type="term" value="P:cell adhesion"/>
    <property type="evidence" value="ECO:0007669"/>
    <property type="project" value="InterPro"/>
</dbReference>
<evidence type="ECO:0000256" key="2">
    <source>
        <dbReference type="ARBA" id="ARBA00022448"/>
    </source>
</evidence>
<dbReference type="PATRIC" id="fig|93930.3.peg.1428"/>
<sequence>MRRILLLLVLAVTVLSFGKTIVTTINPYYLIVFQLLGDTASVKLLVPPGANPHLFSLKPSDAKTLEEADLIVANGLGLETYLEKYKEKTVFVSDFIPALLLVDENPHIWLDPFFLKYYIVPGLYQVLIEKFPEKQSEIRQKAEEIVSGLDTVIRESFETLLPYTGKTVVMAHPSFTYFFKEFGLELIPLSSGHEHSTSFSTIKEILRKKEQIAALFREPQQPAEILSSLEKELRMKSFVLDPLGVNGEKTIVELLRKNLSVIQEALK</sequence>
<accession>A0A117L2P8</accession>
<keyword evidence="2 5" id="KW-0813">Transport</keyword>
<organism evidence="6 7">
    <name type="scientific">Thermotoga petrophila</name>
    <dbReference type="NCBI Taxonomy" id="93929"/>
    <lineage>
        <taxon>Bacteria</taxon>
        <taxon>Thermotogati</taxon>
        <taxon>Thermotogota</taxon>
        <taxon>Thermotogae</taxon>
        <taxon>Thermotogales</taxon>
        <taxon>Thermotogaceae</taxon>
        <taxon>Thermotoga</taxon>
    </lineage>
</organism>
<dbReference type="Proteomes" id="UP000058636">
    <property type="component" value="Unassembled WGS sequence"/>
</dbReference>